<gene>
    <name evidence="2" type="ORF">SLEP1_g17370</name>
</gene>
<evidence type="ECO:0000313" key="3">
    <source>
        <dbReference type="Proteomes" id="UP001054252"/>
    </source>
</evidence>
<dbReference type="Proteomes" id="UP001054252">
    <property type="component" value="Unassembled WGS sequence"/>
</dbReference>
<keyword evidence="1" id="KW-1133">Transmembrane helix</keyword>
<evidence type="ECO:0000313" key="2">
    <source>
        <dbReference type="EMBL" id="GKV05345.1"/>
    </source>
</evidence>
<proteinExistence type="predicted"/>
<keyword evidence="1" id="KW-0812">Transmembrane</keyword>
<accession>A0AAV5J381</accession>
<dbReference type="EMBL" id="BPVZ01000023">
    <property type="protein sequence ID" value="GKV05345.1"/>
    <property type="molecule type" value="Genomic_DNA"/>
</dbReference>
<comment type="caution">
    <text evidence="2">The sequence shown here is derived from an EMBL/GenBank/DDBJ whole genome shotgun (WGS) entry which is preliminary data.</text>
</comment>
<organism evidence="2 3">
    <name type="scientific">Rubroshorea leprosula</name>
    <dbReference type="NCBI Taxonomy" id="152421"/>
    <lineage>
        <taxon>Eukaryota</taxon>
        <taxon>Viridiplantae</taxon>
        <taxon>Streptophyta</taxon>
        <taxon>Embryophyta</taxon>
        <taxon>Tracheophyta</taxon>
        <taxon>Spermatophyta</taxon>
        <taxon>Magnoliopsida</taxon>
        <taxon>eudicotyledons</taxon>
        <taxon>Gunneridae</taxon>
        <taxon>Pentapetalae</taxon>
        <taxon>rosids</taxon>
        <taxon>malvids</taxon>
        <taxon>Malvales</taxon>
        <taxon>Dipterocarpaceae</taxon>
        <taxon>Rubroshorea</taxon>
    </lineage>
</organism>
<dbReference type="AlphaFoldDB" id="A0AAV5J381"/>
<name>A0AAV5J381_9ROSI</name>
<keyword evidence="3" id="KW-1185">Reference proteome</keyword>
<sequence length="70" mass="7891">MSKSSCRIVACSGTVNNSLAISVSISRMSDLPTLLLMYWGYWLYACLAFVYLRGNIVEAGQFLQLLKEFF</sequence>
<keyword evidence="1" id="KW-0472">Membrane</keyword>
<feature type="transmembrane region" description="Helical" evidence="1">
    <location>
        <begin position="36"/>
        <end position="52"/>
    </location>
</feature>
<protein>
    <submittedName>
        <fullName evidence="2">Uncharacterized protein</fullName>
    </submittedName>
</protein>
<reference evidence="2 3" key="1">
    <citation type="journal article" date="2021" name="Commun. Biol.">
        <title>The genome of Shorea leprosula (Dipterocarpaceae) highlights the ecological relevance of drought in aseasonal tropical rainforests.</title>
        <authorList>
            <person name="Ng K.K.S."/>
            <person name="Kobayashi M.J."/>
            <person name="Fawcett J.A."/>
            <person name="Hatakeyama M."/>
            <person name="Paape T."/>
            <person name="Ng C.H."/>
            <person name="Ang C.C."/>
            <person name="Tnah L.H."/>
            <person name="Lee C.T."/>
            <person name="Nishiyama T."/>
            <person name="Sese J."/>
            <person name="O'Brien M.J."/>
            <person name="Copetti D."/>
            <person name="Mohd Noor M.I."/>
            <person name="Ong R.C."/>
            <person name="Putra M."/>
            <person name="Sireger I.Z."/>
            <person name="Indrioko S."/>
            <person name="Kosugi Y."/>
            <person name="Izuno A."/>
            <person name="Isagi Y."/>
            <person name="Lee S.L."/>
            <person name="Shimizu K.K."/>
        </authorList>
    </citation>
    <scope>NUCLEOTIDE SEQUENCE [LARGE SCALE GENOMIC DNA]</scope>
    <source>
        <strain evidence="2">214</strain>
    </source>
</reference>
<evidence type="ECO:0000256" key="1">
    <source>
        <dbReference type="SAM" id="Phobius"/>
    </source>
</evidence>